<comment type="similarity">
    <text evidence="1">Belongs to the PPR family. PCMP-H subfamily.</text>
</comment>
<dbReference type="InterPro" id="IPR046960">
    <property type="entry name" value="PPR_At4g14850-like_plant"/>
</dbReference>
<dbReference type="FunFam" id="1.25.40.10:FF:000031">
    <property type="entry name" value="Pentatricopeptide repeat-containing protein mitochondrial"/>
    <property type="match status" value="1"/>
</dbReference>
<name>A0ABD3BMG5_9LAMI</name>
<dbReference type="FunFam" id="1.25.40.10:FF:000353">
    <property type="entry name" value="Pentatricopeptide repeat-containing protein At4g39530"/>
    <property type="match status" value="1"/>
</dbReference>
<dbReference type="AlphaFoldDB" id="A0ABD3BMG5"/>
<keyword evidence="2" id="KW-0677">Repeat</keyword>
<dbReference type="FunFam" id="1.25.40.10:FF:000452">
    <property type="entry name" value="pentatricopeptide repeat-containing protein At2g03880, mitochondrial"/>
    <property type="match status" value="1"/>
</dbReference>
<evidence type="ECO:0000259" key="4">
    <source>
        <dbReference type="Pfam" id="PF14432"/>
    </source>
</evidence>
<dbReference type="EMBL" id="JAVIJP010000079">
    <property type="protein sequence ID" value="KAL3618668.1"/>
    <property type="molecule type" value="Genomic_DNA"/>
</dbReference>
<dbReference type="SUPFAM" id="SSF48452">
    <property type="entry name" value="TPR-like"/>
    <property type="match status" value="1"/>
</dbReference>
<reference evidence="6" key="1">
    <citation type="journal article" date="2024" name="IScience">
        <title>Strigolactones Initiate the Formation of Haustorium-like Structures in Castilleja.</title>
        <authorList>
            <person name="Buerger M."/>
            <person name="Peterson D."/>
            <person name="Chory J."/>
        </authorList>
    </citation>
    <scope>NUCLEOTIDE SEQUENCE [LARGE SCALE GENOMIC DNA]</scope>
</reference>
<dbReference type="InterPro" id="IPR011990">
    <property type="entry name" value="TPR-like_helical_dom_sf"/>
</dbReference>
<dbReference type="Gene3D" id="1.25.40.10">
    <property type="entry name" value="Tetratricopeptide repeat domain"/>
    <property type="match status" value="6"/>
</dbReference>
<dbReference type="InterPro" id="IPR032867">
    <property type="entry name" value="DYW_dom"/>
</dbReference>
<evidence type="ECO:0000256" key="3">
    <source>
        <dbReference type="PROSITE-ProRule" id="PRU00708"/>
    </source>
</evidence>
<feature type="repeat" description="PPR" evidence="3">
    <location>
        <begin position="188"/>
        <end position="222"/>
    </location>
</feature>
<dbReference type="Pfam" id="PF13041">
    <property type="entry name" value="PPR_2"/>
    <property type="match status" value="5"/>
</dbReference>
<comment type="caution">
    <text evidence="5">The sequence shown here is derived from an EMBL/GenBank/DDBJ whole genome shotgun (WGS) entry which is preliminary data.</text>
</comment>
<sequence>MHKFVSQRAYGNLRTYTTKNNTSLIDANKYLSELLNSGRISDARNVFDKMPEKDECTWNTIISGYANSGKPVEARQLFDKHPGKSAITWSSLISGYCKMGHEIESFQLFYEMQRENYKPNHFTLASVLRMCSIKGLLGRGEQIHSYAIKTRFDLDVFVITSLIDVYAKCLCIVEAEHLFSAMPDEKKNHVTWTAMVNGYSQNGDALKAIECFAGMRGKGVEANQYTFPGVLTACAFFSDLRFGTQVHGCIFRGGFFANVFVQSALVDMYTKCGDLSSGLRVVESMAVDDVISYNAMIVGFVRHGFPERALTLFETMRVKNMGIDEFTYPSVLNSLALLKDVVTSMSIHSLVIKSGFEGYTIVCNALIDMYAKQANSDSALKLFNYLVEKDVISWTSLITGFAHGGSHEEALKLFCEMRVNGVCPDQVVVSSVVSSCAELALLDLGQQIHGNSIKSGHDGFLSVDNSLVSLYTHCGYLENAEKIFNLMKTQNVVSWTALIVGYAKNGEGIKSLQFYDEMIASNVKPDFITFIGLLFACSHAGLTERGRYYYESMVNDYNIKPGPNHYACMIDLLGRSGKLDEAEELLGKMTEKPDSTVWKSLLSACRMHGNNIELAKRAATALIEMEPRDSVPYVMLSNIYSANKKWDEAASVRRLMKSRGVGKEPGRSWMEMNGKVYSFVSEDRSHLETSAIFLKIEEMMILIKQAGYVPDMNFALHDINEEGKVYGLAYHSEKLAVAFGLIKLPIGVPIRVYKNIRVCGDCHSAMKFVSMVYDRHVILRDSNCFHHFREGVCSCGDYW</sequence>
<dbReference type="NCBIfam" id="TIGR00756">
    <property type="entry name" value="PPR"/>
    <property type="match status" value="7"/>
</dbReference>
<dbReference type="InterPro" id="IPR046848">
    <property type="entry name" value="E_motif"/>
</dbReference>
<dbReference type="Pfam" id="PF20431">
    <property type="entry name" value="E_motif"/>
    <property type="match status" value="1"/>
</dbReference>
<feature type="repeat" description="PPR" evidence="3">
    <location>
        <begin position="562"/>
        <end position="592"/>
    </location>
</feature>
<organism evidence="5 6">
    <name type="scientific">Castilleja foliolosa</name>
    <dbReference type="NCBI Taxonomy" id="1961234"/>
    <lineage>
        <taxon>Eukaryota</taxon>
        <taxon>Viridiplantae</taxon>
        <taxon>Streptophyta</taxon>
        <taxon>Embryophyta</taxon>
        <taxon>Tracheophyta</taxon>
        <taxon>Spermatophyta</taxon>
        <taxon>Magnoliopsida</taxon>
        <taxon>eudicotyledons</taxon>
        <taxon>Gunneridae</taxon>
        <taxon>Pentapetalae</taxon>
        <taxon>asterids</taxon>
        <taxon>lamiids</taxon>
        <taxon>Lamiales</taxon>
        <taxon>Orobanchaceae</taxon>
        <taxon>Pedicularideae</taxon>
        <taxon>Castillejinae</taxon>
        <taxon>Castilleja</taxon>
    </lineage>
</organism>
<dbReference type="FunFam" id="1.25.40.10:FF:000366">
    <property type="entry name" value="Pentatricopeptide (PPR) repeat-containing protein"/>
    <property type="match status" value="1"/>
</dbReference>
<accession>A0ABD3BMG5</accession>
<feature type="repeat" description="PPR" evidence="3">
    <location>
        <begin position="289"/>
        <end position="323"/>
    </location>
</feature>
<dbReference type="PANTHER" id="PTHR47926:SF517">
    <property type="entry name" value="TETRATRICOPEPTIDE REPEAT-LIKE SUPERFAMILY PROTEIN"/>
    <property type="match status" value="1"/>
</dbReference>
<feature type="repeat" description="PPR" evidence="3">
    <location>
        <begin position="491"/>
        <end position="525"/>
    </location>
</feature>
<gene>
    <name evidence="5" type="ORF">CASFOL_037487</name>
</gene>
<keyword evidence="6" id="KW-1185">Reference proteome</keyword>
<dbReference type="Pfam" id="PF01535">
    <property type="entry name" value="PPR"/>
    <property type="match status" value="3"/>
</dbReference>
<proteinExistence type="inferred from homology"/>
<feature type="repeat" description="PPR" evidence="3">
    <location>
        <begin position="390"/>
        <end position="424"/>
    </location>
</feature>
<evidence type="ECO:0000313" key="6">
    <source>
        <dbReference type="Proteomes" id="UP001632038"/>
    </source>
</evidence>
<evidence type="ECO:0000313" key="5">
    <source>
        <dbReference type="EMBL" id="KAL3618668.1"/>
    </source>
</evidence>
<feature type="domain" description="DYW" evidence="4">
    <location>
        <begin position="707"/>
        <end position="799"/>
    </location>
</feature>
<protein>
    <recommendedName>
        <fullName evidence="4">DYW domain-containing protein</fullName>
    </recommendedName>
</protein>
<evidence type="ECO:0000256" key="1">
    <source>
        <dbReference type="ARBA" id="ARBA00006643"/>
    </source>
</evidence>
<dbReference type="Pfam" id="PF14432">
    <property type="entry name" value="DYW_deaminase"/>
    <property type="match status" value="1"/>
</dbReference>
<dbReference type="Proteomes" id="UP001632038">
    <property type="component" value="Unassembled WGS sequence"/>
</dbReference>
<dbReference type="PANTHER" id="PTHR47926">
    <property type="entry name" value="PENTATRICOPEPTIDE REPEAT-CONTAINING PROTEIN"/>
    <property type="match status" value="1"/>
</dbReference>
<dbReference type="FunFam" id="1.25.40.10:FF:000073">
    <property type="entry name" value="Pentatricopeptide repeat-containing protein chloroplastic"/>
    <property type="match status" value="1"/>
</dbReference>
<dbReference type="PROSITE" id="PS51375">
    <property type="entry name" value="PPR"/>
    <property type="match status" value="8"/>
</dbReference>
<dbReference type="InterPro" id="IPR002885">
    <property type="entry name" value="PPR_rpt"/>
</dbReference>
<feature type="repeat" description="PPR" evidence="3">
    <location>
        <begin position="54"/>
        <end position="84"/>
    </location>
</feature>
<feature type="repeat" description="PPR" evidence="3">
    <location>
        <begin position="85"/>
        <end position="119"/>
    </location>
</feature>
<evidence type="ECO:0000256" key="2">
    <source>
        <dbReference type="ARBA" id="ARBA00022737"/>
    </source>
</evidence>
<feature type="repeat" description="PPR" evidence="3">
    <location>
        <begin position="629"/>
        <end position="663"/>
    </location>
</feature>